<gene>
    <name evidence="4" type="ORF">NDI38_17645</name>
</gene>
<dbReference type="PANTHER" id="PTHR44591:SF3">
    <property type="entry name" value="RESPONSE REGULATORY DOMAIN-CONTAINING PROTEIN"/>
    <property type="match status" value="1"/>
</dbReference>
<evidence type="ECO:0000256" key="2">
    <source>
        <dbReference type="PROSITE-ProRule" id="PRU00169"/>
    </source>
</evidence>
<dbReference type="RefSeq" id="WP_190446385.1">
    <property type="nucleotide sequence ID" value="NZ_JAMPLM010000016.1"/>
</dbReference>
<sequence>MSSQVYRLLAVDDVPDNLFLLQTILEMEGFVVDVATSGSIALRKIKAAPPDLILLDVMMPGMNGYEVTQQIRQDDTLPSIPILLISAHDEASAIRGIELGANDFICKPIDFNELLTRVRTYLRLTHSVEPGKVELAPVEPNNAVQPTRQVSHLGQIQ</sequence>
<evidence type="ECO:0000313" key="4">
    <source>
        <dbReference type="EMBL" id="MEP1060263.1"/>
    </source>
</evidence>
<keyword evidence="5" id="KW-1185">Reference proteome</keyword>
<dbReference type="InterPro" id="IPR050595">
    <property type="entry name" value="Bact_response_regulator"/>
</dbReference>
<reference evidence="4 5" key="1">
    <citation type="submission" date="2022-04" db="EMBL/GenBank/DDBJ databases">
        <title>Positive selection, recombination, and allopatry shape intraspecific diversity of widespread and dominant cyanobacteria.</title>
        <authorList>
            <person name="Wei J."/>
            <person name="Shu W."/>
            <person name="Hu C."/>
        </authorList>
    </citation>
    <scope>NUCLEOTIDE SEQUENCE [LARGE SCALE GENOMIC DNA]</scope>
    <source>
        <strain evidence="4 5">AS-A4</strain>
    </source>
</reference>
<evidence type="ECO:0000256" key="1">
    <source>
        <dbReference type="ARBA" id="ARBA00022553"/>
    </source>
</evidence>
<dbReference type="Pfam" id="PF00072">
    <property type="entry name" value="Response_reg"/>
    <property type="match status" value="1"/>
</dbReference>
<dbReference type="SUPFAM" id="SSF52172">
    <property type="entry name" value="CheY-like"/>
    <property type="match status" value="1"/>
</dbReference>
<dbReference type="InterPro" id="IPR001789">
    <property type="entry name" value="Sig_transdc_resp-reg_receiver"/>
</dbReference>
<keyword evidence="1 2" id="KW-0597">Phosphoprotein</keyword>
<name>A0ABV0KLZ9_9CYAN</name>
<evidence type="ECO:0000259" key="3">
    <source>
        <dbReference type="PROSITE" id="PS50110"/>
    </source>
</evidence>
<organism evidence="4 5">
    <name type="scientific">Stenomitos frigidus AS-A4</name>
    <dbReference type="NCBI Taxonomy" id="2933935"/>
    <lineage>
        <taxon>Bacteria</taxon>
        <taxon>Bacillati</taxon>
        <taxon>Cyanobacteriota</taxon>
        <taxon>Cyanophyceae</taxon>
        <taxon>Leptolyngbyales</taxon>
        <taxon>Leptolyngbyaceae</taxon>
        <taxon>Stenomitos</taxon>
    </lineage>
</organism>
<dbReference type="Gene3D" id="3.40.50.2300">
    <property type="match status" value="1"/>
</dbReference>
<proteinExistence type="predicted"/>
<protein>
    <submittedName>
        <fullName evidence="4">Response regulator</fullName>
    </submittedName>
</protein>
<comment type="caution">
    <text evidence="4">The sequence shown here is derived from an EMBL/GenBank/DDBJ whole genome shotgun (WGS) entry which is preliminary data.</text>
</comment>
<feature type="modified residue" description="4-aspartylphosphate" evidence="2">
    <location>
        <position position="56"/>
    </location>
</feature>
<dbReference type="SMART" id="SM00448">
    <property type="entry name" value="REC"/>
    <property type="match status" value="1"/>
</dbReference>
<dbReference type="EMBL" id="JAMPLM010000016">
    <property type="protein sequence ID" value="MEP1060263.1"/>
    <property type="molecule type" value="Genomic_DNA"/>
</dbReference>
<dbReference type="PANTHER" id="PTHR44591">
    <property type="entry name" value="STRESS RESPONSE REGULATOR PROTEIN 1"/>
    <property type="match status" value="1"/>
</dbReference>
<dbReference type="PROSITE" id="PS50110">
    <property type="entry name" value="RESPONSE_REGULATORY"/>
    <property type="match status" value="1"/>
</dbReference>
<evidence type="ECO:0000313" key="5">
    <source>
        <dbReference type="Proteomes" id="UP001476950"/>
    </source>
</evidence>
<dbReference type="InterPro" id="IPR011006">
    <property type="entry name" value="CheY-like_superfamily"/>
</dbReference>
<dbReference type="Proteomes" id="UP001476950">
    <property type="component" value="Unassembled WGS sequence"/>
</dbReference>
<feature type="domain" description="Response regulatory" evidence="3">
    <location>
        <begin position="7"/>
        <end position="122"/>
    </location>
</feature>
<accession>A0ABV0KLZ9</accession>